<evidence type="ECO:0008006" key="6">
    <source>
        <dbReference type="Google" id="ProtNLM"/>
    </source>
</evidence>
<comment type="cofactor">
    <cofactor evidence="1 3">
        <name>pyridoxal 5'-phosphate</name>
        <dbReference type="ChEBI" id="CHEBI:597326"/>
    </cofactor>
</comment>
<dbReference type="Proteomes" id="UP000324800">
    <property type="component" value="Unassembled WGS sequence"/>
</dbReference>
<dbReference type="Pfam" id="PF01053">
    <property type="entry name" value="Cys_Met_Meta_PP"/>
    <property type="match status" value="1"/>
</dbReference>
<dbReference type="GO" id="GO:0019346">
    <property type="term" value="P:transsulfuration"/>
    <property type="evidence" value="ECO:0007669"/>
    <property type="project" value="InterPro"/>
</dbReference>
<keyword evidence="2 3" id="KW-0663">Pyridoxal phosphate</keyword>
<organism evidence="4 5">
    <name type="scientific">Streblomastix strix</name>
    <dbReference type="NCBI Taxonomy" id="222440"/>
    <lineage>
        <taxon>Eukaryota</taxon>
        <taxon>Metamonada</taxon>
        <taxon>Preaxostyla</taxon>
        <taxon>Oxymonadida</taxon>
        <taxon>Streblomastigidae</taxon>
        <taxon>Streblomastix</taxon>
    </lineage>
</organism>
<dbReference type="SUPFAM" id="SSF53383">
    <property type="entry name" value="PLP-dependent transferases"/>
    <property type="match status" value="1"/>
</dbReference>
<protein>
    <recommendedName>
        <fullName evidence="6">Cystathionine gamma-synthase</fullName>
    </recommendedName>
</protein>
<evidence type="ECO:0000256" key="3">
    <source>
        <dbReference type="RuleBase" id="RU362118"/>
    </source>
</evidence>
<feature type="non-terminal residue" evidence="4">
    <location>
        <position position="1"/>
    </location>
</feature>
<gene>
    <name evidence="4" type="ORF">EZS28_026815</name>
</gene>
<evidence type="ECO:0000313" key="5">
    <source>
        <dbReference type="Proteomes" id="UP000324800"/>
    </source>
</evidence>
<dbReference type="GO" id="GO:0030170">
    <property type="term" value="F:pyridoxal phosphate binding"/>
    <property type="evidence" value="ECO:0007669"/>
    <property type="project" value="InterPro"/>
</dbReference>
<sequence length="50" mass="5467">MTHSGLNEEQLRATGLSPGLIRISVGLEAIEDLLSDLEWSLKMAEQIGDE</sequence>
<comment type="similarity">
    <text evidence="3">Belongs to the trans-sulfuration enzymes family.</text>
</comment>
<dbReference type="InterPro" id="IPR000277">
    <property type="entry name" value="Cys/Met-Metab_PyrdxlP-dep_enz"/>
</dbReference>
<dbReference type="Gene3D" id="3.90.1150.10">
    <property type="entry name" value="Aspartate Aminotransferase, domain 1"/>
    <property type="match status" value="1"/>
</dbReference>
<proteinExistence type="inferred from homology"/>
<accession>A0A5J4V411</accession>
<comment type="caution">
    <text evidence="4">The sequence shown here is derived from an EMBL/GenBank/DDBJ whole genome shotgun (WGS) entry which is preliminary data.</text>
</comment>
<evidence type="ECO:0000256" key="2">
    <source>
        <dbReference type="ARBA" id="ARBA00022898"/>
    </source>
</evidence>
<dbReference type="OrthoDB" id="3512640at2759"/>
<dbReference type="InterPro" id="IPR015424">
    <property type="entry name" value="PyrdxlP-dep_Trfase"/>
</dbReference>
<evidence type="ECO:0000256" key="1">
    <source>
        <dbReference type="ARBA" id="ARBA00001933"/>
    </source>
</evidence>
<evidence type="ECO:0000313" key="4">
    <source>
        <dbReference type="EMBL" id="KAA6377656.1"/>
    </source>
</evidence>
<name>A0A5J4V411_9EUKA</name>
<reference evidence="4 5" key="1">
    <citation type="submission" date="2019-03" db="EMBL/GenBank/DDBJ databases">
        <title>Single cell metagenomics reveals metabolic interactions within the superorganism composed of flagellate Streblomastix strix and complex community of Bacteroidetes bacteria on its surface.</title>
        <authorList>
            <person name="Treitli S.C."/>
            <person name="Kolisko M."/>
            <person name="Husnik F."/>
            <person name="Keeling P."/>
            <person name="Hampl V."/>
        </authorList>
    </citation>
    <scope>NUCLEOTIDE SEQUENCE [LARGE SCALE GENOMIC DNA]</scope>
    <source>
        <strain evidence="4">ST1C</strain>
    </source>
</reference>
<dbReference type="InterPro" id="IPR015422">
    <property type="entry name" value="PyrdxlP-dep_Trfase_small"/>
</dbReference>
<dbReference type="AlphaFoldDB" id="A0A5J4V411"/>
<dbReference type="EMBL" id="SNRW01009662">
    <property type="protein sequence ID" value="KAA6377656.1"/>
    <property type="molecule type" value="Genomic_DNA"/>
</dbReference>